<feature type="domain" description="Formyl transferase C-terminal" evidence="7">
    <location>
        <begin position="204"/>
        <end position="300"/>
    </location>
</feature>
<evidence type="ECO:0000256" key="5">
    <source>
        <dbReference type="HAMAP-Rule" id="MF_00182"/>
    </source>
</evidence>
<dbReference type="InterPro" id="IPR041711">
    <property type="entry name" value="Met-tRNA-FMT_N"/>
</dbReference>
<evidence type="ECO:0000313" key="9">
    <source>
        <dbReference type="Proteomes" id="UP000028542"/>
    </source>
</evidence>
<keyword evidence="3 5" id="KW-0808">Transferase</keyword>
<dbReference type="NCBIfam" id="TIGR00460">
    <property type="entry name" value="fmt"/>
    <property type="match status" value="1"/>
</dbReference>
<dbReference type="PANTHER" id="PTHR11138">
    <property type="entry name" value="METHIONYL-TRNA FORMYLTRANSFERASE"/>
    <property type="match status" value="1"/>
</dbReference>
<dbReference type="FunFam" id="3.40.50.12230:FF:000001">
    <property type="entry name" value="Methionyl-tRNA formyltransferase"/>
    <property type="match status" value="1"/>
</dbReference>
<dbReference type="Pfam" id="PF02911">
    <property type="entry name" value="Formyl_trans_C"/>
    <property type="match status" value="1"/>
</dbReference>
<dbReference type="Proteomes" id="UP000028542">
    <property type="component" value="Unassembled WGS sequence"/>
</dbReference>
<dbReference type="HAMAP" id="MF_00182">
    <property type="entry name" value="Formyl_trans"/>
    <property type="match status" value="1"/>
</dbReference>
<dbReference type="AlphaFoldDB" id="A0A084JBM2"/>
<keyword evidence="4 5" id="KW-0648">Protein biosynthesis</keyword>
<dbReference type="eggNOG" id="COG0223">
    <property type="taxonomic scope" value="Bacteria"/>
</dbReference>
<sequence length="314" mass="35363">MNIVFMGTPDFAVPSLEAIIEKYGVKAVLTQPDRPKGRGKSVAMSPVKQVALNHNIKVYQPEKLKNEKSLIEELKNMNLDFIIVVAFGQILSKEVLDIPKYGCINLHGSLLPKYRGAAPIHYAIMKGEKESGNTTMLMDIGLDTGDMLLKNKVEITENMTTAELHDKLMNSGAELLIETIEGLYNDRITPIKQGESKSCYASMLNKEMAKINWNQSSKDIHNFVRGLYSFPIAYTYYKDEPMKVIETRLTNEKSSKTPGTILKVDKEGMLVSTEDNNILITKVQFPNKKPLRVEEYIKGNSIEENILLKSSKEE</sequence>
<dbReference type="SUPFAM" id="SSF53328">
    <property type="entry name" value="Formyltransferase"/>
    <property type="match status" value="1"/>
</dbReference>
<evidence type="ECO:0000256" key="2">
    <source>
        <dbReference type="ARBA" id="ARBA00012261"/>
    </source>
</evidence>
<dbReference type="InterPro" id="IPR001555">
    <property type="entry name" value="GART_AS"/>
</dbReference>
<dbReference type="InterPro" id="IPR002376">
    <property type="entry name" value="Formyl_transf_N"/>
</dbReference>
<evidence type="ECO:0000259" key="6">
    <source>
        <dbReference type="Pfam" id="PF00551"/>
    </source>
</evidence>
<accession>A0A084JBM2</accession>
<dbReference type="InterPro" id="IPR044135">
    <property type="entry name" value="Met-tRNA-FMT_C"/>
</dbReference>
<protein>
    <recommendedName>
        <fullName evidence="2 5">Methionyl-tRNA formyltransferase</fullName>
        <ecNumber evidence="2 5">2.1.2.9</ecNumber>
    </recommendedName>
</protein>
<name>A0A084JBM2_9CLOT</name>
<dbReference type="Gene3D" id="3.40.50.12230">
    <property type="match status" value="1"/>
</dbReference>
<dbReference type="CDD" id="cd08646">
    <property type="entry name" value="FMT_core_Met-tRNA-FMT_N"/>
    <property type="match status" value="1"/>
</dbReference>
<feature type="binding site" evidence="5">
    <location>
        <begin position="109"/>
        <end position="112"/>
    </location>
    <ligand>
        <name>(6S)-5,6,7,8-tetrahydrofolate</name>
        <dbReference type="ChEBI" id="CHEBI:57453"/>
    </ligand>
</feature>
<dbReference type="PROSITE" id="PS00373">
    <property type="entry name" value="GART"/>
    <property type="match status" value="1"/>
</dbReference>
<evidence type="ECO:0000256" key="1">
    <source>
        <dbReference type="ARBA" id="ARBA00010699"/>
    </source>
</evidence>
<gene>
    <name evidence="5" type="primary">fmt</name>
    <name evidence="8" type="ORF">IO99_09730</name>
</gene>
<dbReference type="EC" id="2.1.2.9" evidence="2 5"/>
<dbReference type="STRING" id="318464.IO99_09730"/>
<evidence type="ECO:0000256" key="4">
    <source>
        <dbReference type="ARBA" id="ARBA00022917"/>
    </source>
</evidence>
<reference evidence="8 9" key="1">
    <citation type="submission" date="2014-07" db="EMBL/GenBank/DDBJ databases">
        <title>Draft genome of Clostridium sulfidigenes 113A isolated from sediments associated with methane hydrate from Krishna Godavari basin.</title>
        <authorList>
            <person name="Honkalas V.S."/>
            <person name="Dabir A.P."/>
            <person name="Arora P."/>
            <person name="Dhakephalkar P.K."/>
        </authorList>
    </citation>
    <scope>NUCLEOTIDE SEQUENCE [LARGE SCALE GENOMIC DNA]</scope>
    <source>
        <strain evidence="8 9">113A</strain>
    </source>
</reference>
<dbReference type="InterPro" id="IPR011034">
    <property type="entry name" value="Formyl_transferase-like_C_sf"/>
</dbReference>
<evidence type="ECO:0000259" key="7">
    <source>
        <dbReference type="Pfam" id="PF02911"/>
    </source>
</evidence>
<evidence type="ECO:0000256" key="3">
    <source>
        <dbReference type="ARBA" id="ARBA00022679"/>
    </source>
</evidence>
<proteinExistence type="inferred from homology"/>
<evidence type="ECO:0000313" key="8">
    <source>
        <dbReference type="EMBL" id="KEZ86356.1"/>
    </source>
</evidence>
<dbReference type="InterPro" id="IPR005794">
    <property type="entry name" value="Fmt"/>
</dbReference>
<dbReference type="CDD" id="cd08704">
    <property type="entry name" value="Met_tRNA_FMT_C"/>
    <property type="match status" value="1"/>
</dbReference>
<dbReference type="EMBL" id="JPMD01000023">
    <property type="protein sequence ID" value="KEZ86356.1"/>
    <property type="molecule type" value="Genomic_DNA"/>
</dbReference>
<keyword evidence="9" id="KW-1185">Reference proteome</keyword>
<dbReference type="InterPro" id="IPR036477">
    <property type="entry name" value="Formyl_transf_N_sf"/>
</dbReference>
<comment type="similarity">
    <text evidence="1 5">Belongs to the Fmt family.</text>
</comment>
<comment type="caution">
    <text evidence="8">The sequence shown here is derived from an EMBL/GenBank/DDBJ whole genome shotgun (WGS) entry which is preliminary data.</text>
</comment>
<feature type="domain" description="Formyl transferase N-terminal" evidence="6">
    <location>
        <begin position="1"/>
        <end position="180"/>
    </location>
</feature>
<dbReference type="GO" id="GO:0005829">
    <property type="term" value="C:cytosol"/>
    <property type="evidence" value="ECO:0007669"/>
    <property type="project" value="TreeGrafter"/>
</dbReference>
<dbReference type="PANTHER" id="PTHR11138:SF5">
    <property type="entry name" value="METHIONYL-TRNA FORMYLTRANSFERASE, MITOCHONDRIAL"/>
    <property type="match status" value="1"/>
</dbReference>
<dbReference type="InterPro" id="IPR005793">
    <property type="entry name" value="Formyl_trans_C"/>
</dbReference>
<organism evidence="8 9">
    <name type="scientific">Clostridium sulfidigenes</name>
    <dbReference type="NCBI Taxonomy" id="318464"/>
    <lineage>
        <taxon>Bacteria</taxon>
        <taxon>Bacillati</taxon>
        <taxon>Bacillota</taxon>
        <taxon>Clostridia</taxon>
        <taxon>Eubacteriales</taxon>
        <taxon>Clostridiaceae</taxon>
        <taxon>Clostridium</taxon>
    </lineage>
</organism>
<comment type="function">
    <text evidence="5">Attaches a formyl group to the free amino group of methionyl-tRNA(fMet). The formyl group appears to play a dual role in the initiator identity of N-formylmethionyl-tRNA by promoting its recognition by IF2 and preventing the misappropriation of this tRNA by the elongation apparatus.</text>
</comment>
<comment type="catalytic activity">
    <reaction evidence="5">
        <text>L-methionyl-tRNA(fMet) + (6R)-10-formyltetrahydrofolate = N-formyl-L-methionyl-tRNA(fMet) + (6S)-5,6,7,8-tetrahydrofolate + H(+)</text>
        <dbReference type="Rhea" id="RHEA:24380"/>
        <dbReference type="Rhea" id="RHEA-COMP:9952"/>
        <dbReference type="Rhea" id="RHEA-COMP:9953"/>
        <dbReference type="ChEBI" id="CHEBI:15378"/>
        <dbReference type="ChEBI" id="CHEBI:57453"/>
        <dbReference type="ChEBI" id="CHEBI:78530"/>
        <dbReference type="ChEBI" id="CHEBI:78844"/>
        <dbReference type="ChEBI" id="CHEBI:195366"/>
        <dbReference type="EC" id="2.1.2.9"/>
    </reaction>
</comment>
<dbReference type="SUPFAM" id="SSF50486">
    <property type="entry name" value="FMT C-terminal domain-like"/>
    <property type="match status" value="1"/>
</dbReference>
<dbReference type="Pfam" id="PF00551">
    <property type="entry name" value="Formyl_trans_N"/>
    <property type="match status" value="1"/>
</dbReference>
<dbReference type="GO" id="GO:0004479">
    <property type="term" value="F:methionyl-tRNA formyltransferase activity"/>
    <property type="evidence" value="ECO:0007669"/>
    <property type="project" value="UniProtKB-UniRule"/>
</dbReference>
<dbReference type="RefSeq" id="WP_035132708.1">
    <property type="nucleotide sequence ID" value="NZ_JPMD01000023.1"/>
</dbReference>